<accession>A0A0H4PDF1</accession>
<dbReference type="Pfam" id="PF08889">
    <property type="entry name" value="WbqC"/>
    <property type="match status" value="1"/>
</dbReference>
<dbReference type="KEGG" id="camu:CA2015_2882"/>
<proteinExistence type="predicted"/>
<gene>
    <name evidence="1" type="ORF">CA2015_2882</name>
</gene>
<keyword evidence="2" id="KW-1185">Reference proteome</keyword>
<dbReference type="STRING" id="320787.CA2015_2882"/>
<protein>
    <submittedName>
        <fullName evidence="1">WbqC-like family protein</fullName>
    </submittedName>
</protein>
<dbReference type="InterPro" id="IPR014985">
    <property type="entry name" value="WbqC"/>
</dbReference>
<dbReference type="AlphaFoldDB" id="A0A0H4PDF1"/>
<evidence type="ECO:0000313" key="2">
    <source>
        <dbReference type="Proteomes" id="UP000036520"/>
    </source>
</evidence>
<name>A0A0H4PDF1_9BACT</name>
<dbReference type="EMBL" id="CP012040">
    <property type="protein sequence ID" value="AKP52289.1"/>
    <property type="molecule type" value="Genomic_DNA"/>
</dbReference>
<reference evidence="1 2" key="1">
    <citation type="submission" date="2015-07" db="EMBL/GenBank/DDBJ databases">
        <authorList>
            <person name="Kim K.M."/>
        </authorList>
    </citation>
    <scope>NUCLEOTIDE SEQUENCE [LARGE SCALE GENOMIC DNA]</scope>
    <source>
        <strain evidence="1 2">KCTC 12363</strain>
    </source>
</reference>
<dbReference type="Proteomes" id="UP000036520">
    <property type="component" value="Chromosome"/>
</dbReference>
<organism evidence="1 2">
    <name type="scientific">Cyclobacterium amurskyense</name>
    <dbReference type="NCBI Taxonomy" id="320787"/>
    <lineage>
        <taxon>Bacteria</taxon>
        <taxon>Pseudomonadati</taxon>
        <taxon>Bacteroidota</taxon>
        <taxon>Cytophagia</taxon>
        <taxon>Cytophagales</taxon>
        <taxon>Cyclobacteriaceae</taxon>
        <taxon>Cyclobacterium</taxon>
    </lineage>
</organism>
<evidence type="ECO:0000313" key="1">
    <source>
        <dbReference type="EMBL" id="AKP52289.1"/>
    </source>
</evidence>
<sequence>MTTDLLYLPPLAYFVAISGADKVHVHADAKLSRQSYVNKAEILLTNKRETLIVPVHGLRKKLALKDVKIDYHQKWLNVHLRGIKSAYGKSPFFEYFYDDLEQIYLRKPNFLIDLNLDLLTLCLKFLRWNVSLVVKEKEEEGDQKNDLRGIIHPKLLTSSDLVYKPYPYMQIFGPNFVSNLSIVDLLFCEGPAANEVLNLSRK</sequence>